<reference evidence="2 3" key="1">
    <citation type="journal article" date="2018" name="Nat. Ecol. Evol.">
        <title>Pezizomycetes genomes reveal the molecular basis of ectomycorrhizal truffle lifestyle.</title>
        <authorList>
            <person name="Murat C."/>
            <person name="Payen T."/>
            <person name="Noel B."/>
            <person name="Kuo A."/>
            <person name="Morin E."/>
            <person name="Chen J."/>
            <person name="Kohler A."/>
            <person name="Krizsan K."/>
            <person name="Balestrini R."/>
            <person name="Da Silva C."/>
            <person name="Montanini B."/>
            <person name="Hainaut M."/>
            <person name="Levati E."/>
            <person name="Barry K.W."/>
            <person name="Belfiori B."/>
            <person name="Cichocki N."/>
            <person name="Clum A."/>
            <person name="Dockter R.B."/>
            <person name="Fauchery L."/>
            <person name="Guy J."/>
            <person name="Iotti M."/>
            <person name="Le Tacon F."/>
            <person name="Lindquist E.A."/>
            <person name="Lipzen A."/>
            <person name="Malagnac F."/>
            <person name="Mello A."/>
            <person name="Molinier V."/>
            <person name="Miyauchi S."/>
            <person name="Poulain J."/>
            <person name="Riccioni C."/>
            <person name="Rubini A."/>
            <person name="Sitrit Y."/>
            <person name="Splivallo R."/>
            <person name="Traeger S."/>
            <person name="Wang M."/>
            <person name="Zifcakova L."/>
            <person name="Wipf D."/>
            <person name="Zambonelli A."/>
            <person name="Paolocci F."/>
            <person name="Nowrousian M."/>
            <person name="Ottonello S."/>
            <person name="Baldrian P."/>
            <person name="Spatafora J.W."/>
            <person name="Henrissat B."/>
            <person name="Nagy L.G."/>
            <person name="Aury J.M."/>
            <person name="Wincker P."/>
            <person name="Grigoriev I.V."/>
            <person name="Bonfante P."/>
            <person name="Martin F.M."/>
        </authorList>
    </citation>
    <scope>NUCLEOTIDE SEQUENCE [LARGE SCALE GENOMIC DNA]</scope>
    <source>
        <strain evidence="2 3">120613-1</strain>
    </source>
</reference>
<protein>
    <submittedName>
        <fullName evidence="2">Uncharacterized protein</fullName>
    </submittedName>
</protein>
<evidence type="ECO:0000313" key="2">
    <source>
        <dbReference type="EMBL" id="RPB04999.1"/>
    </source>
</evidence>
<feature type="region of interest" description="Disordered" evidence="1">
    <location>
        <begin position="131"/>
        <end position="166"/>
    </location>
</feature>
<dbReference type="Proteomes" id="UP000276215">
    <property type="component" value="Unassembled WGS sequence"/>
</dbReference>
<sequence>MEKNVKSTFRKTGIAPFLPCMVLLEKDRNSPPITYSATSFPLKYPITSANYTSKLIRHLVLLKQRVLGKYVTLSSAFPIRLSITSRQWILLQLRCSGCVQRSKLLRISKDRRIISRARVITGAEALEAMQKADAKKKHPAKTTARSQPTTPYHTPQHNSTPSTRSSIHVTPFTMCRVRFNLSTPFSKLHSLPWPVQHPQKPSEWDLDASSADEGTPDST</sequence>
<dbReference type="AlphaFoldDB" id="A0A3N4K6K7"/>
<dbReference type="EMBL" id="ML120355">
    <property type="protein sequence ID" value="RPB04999.1"/>
    <property type="molecule type" value="Genomic_DNA"/>
</dbReference>
<evidence type="ECO:0000256" key="1">
    <source>
        <dbReference type="SAM" id="MobiDB-lite"/>
    </source>
</evidence>
<name>A0A3N4K6K7_9PEZI</name>
<feature type="region of interest" description="Disordered" evidence="1">
    <location>
        <begin position="194"/>
        <end position="219"/>
    </location>
</feature>
<gene>
    <name evidence="2" type="ORF">L873DRAFT_1916288</name>
</gene>
<accession>A0A3N4K6K7</accession>
<organism evidence="2 3">
    <name type="scientific">Choiromyces venosus 120613-1</name>
    <dbReference type="NCBI Taxonomy" id="1336337"/>
    <lineage>
        <taxon>Eukaryota</taxon>
        <taxon>Fungi</taxon>
        <taxon>Dikarya</taxon>
        <taxon>Ascomycota</taxon>
        <taxon>Pezizomycotina</taxon>
        <taxon>Pezizomycetes</taxon>
        <taxon>Pezizales</taxon>
        <taxon>Tuberaceae</taxon>
        <taxon>Choiromyces</taxon>
    </lineage>
</organism>
<proteinExistence type="predicted"/>
<feature type="compositionally biased region" description="Polar residues" evidence="1">
    <location>
        <begin position="143"/>
        <end position="166"/>
    </location>
</feature>
<evidence type="ECO:0000313" key="3">
    <source>
        <dbReference type="Proteomes" id="UP000276215"/>
    </source>
</evidence>
<keyword evidence="3" id="KW-1185">Reference proteome</keyword>